<dbReference type="InterPro" id="IPR006312">
    <property type="entry name" value="TatA/E"/>
</dbReference>
<keyword evidence="3 10" id="KW-1003">Cell membrane</keyword>
<keyword evidence="6 10" id="KW-1133">Transmembrane helix</keyword>
<feature type="region of interest" description="Disordered" evidence="11">
    <location>
        <begin position="43"/>
        <end position="111"/>
    </location>
</feature>
<keyword evidence="7 10" id="KW-0811">Translocation</keyword>
<dbReference type="EMBL" id="VJVV01000005">
    <property type="protein sequence ID" value="TRO81983.1"/>
    <property type="molecule type" value="Genomic_DNA"/>
</dbReference>
<evidence type="ECO:0000313" key="13">
    <source>
        <dbReference type="Proteomes" id="UP000317155"/>
    </source>
</evidence>
<keyword evidence="5 10" id="KW-0653">Protein transport</keyword>
<dbReference type="PANTHER" id="PTHR33162">
    <property type="entry name" value="SEC-INDEPENDENT PROTEIN TRANSLOCASE PROTEIN TATA, CHLOROPLASTIC"/>
    <property type="match status" value="1"/>
</dbReference>
<feature type="compositionally biased region" description="Basic and acidic residues" evidence="11">
    <location>
        <begin position="98"/>
        <end position="111"/>
    </location>
</feature>
<evidence type="ECO:0000256" key="8">
    <source>
        <dbReference type="ARBA" id="ARBA00023136"/>
    </source>
</evidence>
<dbReference type="Proteomes" id="UP000317155">
    <property type="component" value="Unassembled WGS sequence"/>
</dbReference>
<dbReference type="GO" id="GO:0043953">
    <property type="term" value="P:protein transport by the Tat complex"/>
    <property type="evidence" value="ECO:0007669"/>
    <property type="project" value="UniProtKB-UniRule"/>
</dbReference>
<comment type="caution">
    <text evidence="12">The sequence shown here is derived from an EMBL/GenBank/DDBJ whole genome shotgun (WGS) entry which is preliminary data.</text>
</comment>
<evidence type="ECO:0000256" key="10">
    <source>
        <dbReference type="HAMAP-Rule" id="MF_00236"/>
    </source>
</evidence>
<dbReference type="NCBIfam" id="TIGR01411">
    <property type="entry name" value="tatAE"/>
    <property type="match status" value="1"/>
</dbReference>
<evidence type="ECO:0000256" key="6">
    <source>
        <dbReference type="ARBA" id="ARBA00022989"/>
    </source>
</evidence>
<proteinExistence type="inferred from homology"/>
<dbReference type="GO" id="GO:0006886">
    <property type="term" value="P:intracellular protein transport"/>
    <property type="evidence" value="ECO:0007669"/>
    <property type="project" value="UniProtKB-ARBA"/>
</dbReference>
<evidence type="ECO:0000256" key="9">
    <source>
        <dbReference type="ARBA" id="ARBA00025340"/>
    </source>
</evidence>
<dbReference type="Pfam" id="PF02416">
    <property type="entry name" value="TatA_B_E"/>
    <property type="match status" value="1"/>
</dbReference>
<keyword evidence="8 10" id="KW-0472">Membrane</keyword>
<dbReference type="NCBIfam" id="NF011430">
    <property type="entry name" value="PRK14861.1"/>
    <property type="match status" value="1"/>
</dbReference>
<name>A0A550JFM1_9BACT</name>
<evidence type="ECO:0000313" key="12">
    <source>
        <dbReference type="EMBL" id="TRO81983.1"/>
    </source>
</evidence>
<dbReference type="RefSeq" id="WP_092057811.1">
    <property type="nucleotide sequence ID" value="NZ_FOJJ01000037.1"/>
</dbReference>
<dbReference type="PRINTS" id="PR01506">
    <property type="entry name" value="TATBPROTEIN"/>
</dbReference>
<comment type="subcellular location">
    <subcellularLocation>
        <location evidence="10">Cell membrane</location>
        <topology evidence="10">Single-pass membrane protein</topology>
    </subcellularLocation>
    <subcellularLocation>
        <location evidence="1">Membrane</location>
        <topology evidence="1">Single-pass membrane protein</topology>
    </subcellularLocation>
</comment>
<comment type="similarity">
    <text evidence="10">Belongs to the TatA/E family.</text>
</comment>
<reference evidence="12 13" key="1">
    <citation type="submission" date="2019-07" db="EMBL/GenBank/DDBJ databases">
        <title>Insights of Desulfuromonas acetexigens electromicrobiology.</title>
        <authorList>
            <person name="Katuri K."/>
            <person name="Sapireddy V."/>
            <person name="Shaw D.R."/>
            <person name="Saikaly P."/>
        </authorList>
    </citation>
    <scope>NUCLEOTIDE SEQUENCE [LARGE SCALE GENOMIC DNA]</scope>
    <source>
        <strain evidence="12 13">2873</strain>
    </source>
</reference>
<dbReference type="OrthoDB" id="9810561at2"/>
<keyword evidence="4 10" id="KW-0812">Transmembrane</keyword>
<feature type="compositionally biased region" description="Basic and acidic residues" evidence="11">
    <location>
        <begin position="43"/>
        <end position="60"/>
    </location>
</feature>
<accession>A0A550JFM1</accession>
<keyword evidence="13" id="KW-1185">Reference proteome</keyword>
<comment type="subunit">
    <text evidence="10">Forms a complex with TatC.</text>
</comment>
<keyword evidence="2 10" id="KW-0813">Transport</keyword>
<comment type="function">
    <text evidence="9">Part of the twin-arginine translocation (Tat) system that transports large folded proteins containing a characteristic twin-arginine motif in their signal peptide across the thylakoid membrane. Involved in delta pH-dependent protein transport required for chloroplast development, especially thylakoid membrane formation. TATC and TATB mediate precursor recognition, whereas TATA facilitates translocation.</text>
</comment>
<dbReference type="HAMAP" id="MF_00236">
    <property type="entry name" value="TatA_E"/>
    <property type="match status" value="1"/>
</dbReference>
<dbReference type="InterPro" id="IPR003369">
    <property type="entry name" value="TatA/B/E"/>
</dbReference>
<dbReference type="NCBIfam" id="TIGR01410">
    <property type="entry name" value="tatB"/>
    <property type="match status" value="1"/>
</dbReference>
<evidence type="ECO:0000256" key="5">
    <source>
        <dbReference type="ARBA" id="ARBA00022927"/>
    </source>
</evidence>
<comment type="function">
    <text evidence="10">Part of the twin-arginine translocation (Tat) system that transports large folded proteins containing a characteristic twin-arginine motif in their signal peptide across membranes. TatA could form the protein-conducting channel of the Tat system.</text>
</comment>
<evidence type="ECO:0000256" key="3">
    <source>
        <dbReference type="ARBA" id="ARBA00022475"/>
    </source>
</evidence>
<gene>
    <name evidence="12" type="primary">tatB</name>
    <name evidence="10" type="synonym">tatA</name>
    <name evidence="12" type="ORF">FL622_09310</name>
</gene>
<dbReference type="GO" id="GO:0033281">
    <property type="term" value="C:TAT protein transport complex"/>
    <property type="evidence" value="ECO:0007669"/>
    <property type="project" value="UniProtKB-UniRule"/>
</dbReference>
<evidence type="ECO:0000256" key="7">
    <source>
        <dbReference type="ARBA" id="ARBA00023010"/>
    </source>
</evidence>
<evidence type="ECO:0000256" key="2">
    <source>
        <dbReference type="ARBA" id="ARBA00022448"/>
    </source>
</evidence>
<dbReference type="PANTHER" id="PTHR33162:SF1">
    <property type="entry name" value="SEC-INDEPENDENT PROTEIN TRANSLOCASE PROTEIN TATA, CHLOROPLASTIC"/>
    <property type="match status" value="1"/>
</dbReference>
<evidence type="ECO:0000256" key="11">
    <source>
        <dbReference type="SAM" id="MobiDB-lite"/>
    </source>
</evidence>
<dbReference type="InterPro" id="IPR018448">
    <property type="entry name" value="TatB"/>
</dbReference>
<dbReference type="AlphaFoldDB" id="A0A550JFM1"/>
<organism evidence="12 13">
    <name type="scientific">Trichloromonas acetexigens</name>
    <dbReference type="NCBI Taxonomy" id="38815"/>
    <lineage>
        <taxon>Bacteria</taxon>
        <taxon>Pseudomonadati</taxon>
        <taxon>Thermodesulfobacteriota</taxon>
        <taxon>Desulfuromonadia</taxon>
        <taxon>Desulfuromonadales</taxon>
        <taxon>Trichloromonadaceae</taxon>
        <taxon>Trichloromonas</taxon>
    </lineage>
</organism>
<sequence length="111" mass="11904">MFGIGMPELLLILAVALIVIGPKKLPDMARALGRGLSEFRKATDELKNTLNEESRAEQKPESLPSPARETTPPPVTTSNPYVDGTSAELDELTPGPEEATRPETKDPTHGG</sequence>
<dbReference type="GO" id="GO:0008320">
    <property type="term" value="F:protein transmembrane transporter activity"/>
    <property type="evidence" value="ECO:0007669"/>
    <property type="project" value="UniProtKB-UniRule"/>
</dbReference>
<protein>
    <recommendedName>
        <fullName evidence="10">Sec-independent protein translocase protein TatA</fullName>
    </recommendedName>
</protein>
<evidence type="ECO:0000256" key="1">
    <source>
        <dbReference type="ARBA" id="ARBA00004167"/>
    </source>
</evidence>
<evidence type="ECO:0000256" key="4">
    <source>
        <dbReference type="ARBA" id="ARBA00022692"/>
    </source>
</evidence>
<dbReference type="Gene3D" id="1.20.5.3310">
    <property type="match status" value="1"/>
</dbReference>